<keyword evidence="4" id="KW-1185">Reference proteome</keyword>
<dbReference type="Pfam" id="PF12704">
    <property type="entry name" value="MacB_PCD"/>
    <property type="match status" value="1"/>
</dbReference>
<feature type="transmembrane region" description="Helical" evidence="1">
    <location>
        <begin position="273"/>
        <end position="299"/>
    </location>
</feature>
<keyword evidence="1" id="KW-0812">Transmembrane</keyword>
<evidence type="ECO:0000313" key="4">
    <source>
        <dbReference type="Proteomes" id="UP000054709"/>
    </source>
</evidence>
<comment type="caution">
    <text evidence="3">The sequence shown here is derived from an EMBL/GenBank/DDBJ whole genome shotgun (WGS) entry which is preliminary data.</text>
</comment>
<reference evidence="3 4" key="1">
    <citation type="journal article" date="2015" name="Int. Biodeterior. Biodegradation">
        <title>Physiological and genetic screening methods for the isolation of methyl tert-butyl ether-degrading bacteria for bioremediation purposes.</title>
        <authorList>
            <person name="Guisado I.M."/>
            <person name="Purswani J."/>
            <person name="Gonzalez Lopez J."/>
            <person name="Pozo C."/>
        </authorList>
    </citation>
    <scope>NUCLEOTIDE SEQUENCE [LARGE SCALE GENOMIC DNA]</scope>
    <source>
        <strain evidence="3 4">SH7</strain>
    </source>
</reference>
<organism evidence="3 4">
    <name type="scientific">Paenibacillus etheri</name>
    <dbReference type="NCBI Taxonomy" id="1306852"/>
    <lineage>
        <taxon>Bacteria</taxon>
        <taxon>Bacillati</taxon>
        <taxon>Bacillota</taxon>
        <taxon>Bacilli</taxon>
        <taxon>Bacillales</taxon>
        <taxon>Paenibacillaceae</taxon>
        <taxon>Paenibacillus</taxon>
    </lineage>
</organism>
<proteinExistence type="predicted"/>
<evidence type="ECO:0000259" key="2">
    <source>
        <dbReference type="Pfam" id="PF12704"/>
    </source>
</evidence>
<evidence type="ECO:0000313" key="3">
    <source>
        <dbReference type="EMBL" id="KTD88338.1"/>
    </source>
</evidence>
<evidence type="ECO:0000256" key="1">
    <source>
        <dbReference type="SAM" id="Phobius"/>
    </source>
</evidence>
<feature type="transmembrane region" description="Helical" evidence="1">
    <location>
        <begin position="230"/>
        <end position="252"/>
    </location>
</feature>
<gene>
    <name evidence="3" type="ORF">UQ64_06000</name>
</gene>
<dbReference type="OrthoDB" id="1929615at2"/>
<dbReference type="Proteomes" id="UP000054709">
    <property type="component" value="Unassembled WGS sequence"/>
</dbReference>
<sequence>MKKLRVLNIDTLLIVILYTMLSLIVIAFTYYQIKQIELNKLSRSLYNENSIFFTIKDNINEIDWSKIDTPHPYTIFSELGLVKKNESMQEIRAIYFKKNTYFPPLSAGRFFNSQDFNNNKNLAVIGKNIDKTELIEKNEKLYYPYQGKNYEVIGIMGASYSSIIDDTIFVNLDALESDASLKSNIFILNIKNNPITPEGNILFYDSKLAVYMFDRGDSGTVRALNTETQQITLCIAILILLLSSSVIFANYWNQIKKKEILILWYSGIKFKDIFNRFLLSFISITLGCYISVSIASLIFFRSLLLLNVNSFFMYSQGLIIGLLVILVSSVISVGIYFYHTVKQITLKGNAYK</sequence>
<protein>
    <recommendedName>
        <fullName evidence="2">MacB-like periplasmic core domain-containing protein</fullName>
    </recommendedName>
</protein>
<keyword evidence="1" id="KW-1133">Transmembrane helix</keyword>
<feature type="transmembrane region" description="Helical" evidence="1">
    <location>
        <begin position="12"/>
        <end position="33"/>
    </location>
</feature>
<keyword evidence="1" id="KW-0472">Membrane</keyword>
<dbReference type="AlphaFoldDB" id="A0A0W1B453"/>
<accession>A0A0W1B453</accession>
<name>A0A0W1B453_9BACL</name>
<dbReference type="EMBL" id="LCZJ02000014">
    <property type="protein sequence ID" value="KTD88338.1"/>
    <property type="molecule type" value="Genomic_DNA"/>
</dbReference>
<dbReference type="RefSeq" id="WP_060621991.1">
    <property type="nucleotide sequence ID" value="NZ_LCZJ02000014.1"/>
</dbReference>
<feature type="transmembrane region" description="Helical" evidence="1">
    <location>
        <begin position="311"/>
        <end position="338"/>
    </location>
</feature>
<dbReference type="InterPro" id="IPR025857">
    <property type="entry name" value="MacB_PCD"/>
</dbReference>
<feature type="domain" description="MacB-like periplasmic core" evidence="2">
    <location>
        <begin position="95"/>
        <end position="179"/>
    </location>
</feature>